<sequence length="150" mass="17159">MAIDDKTRLSDDLVDAILVTISYSTIAYHNFSPVTTGTVNKKRRCFLSAILKGDYNKNEIYYSFSVIPNETCIIFRINIIMEITPWWIVFDPAANCWDGQMCTSDGLSLICQIVVLLMYPEKLLLCPWPQRQQCAAYGELVANNLIFIYI</sequence>
<accession>A0AA39KLC8</accession>
<gene>
    <name evidence="1" type="ORF">PV328_004100</name>
</gene>
<reference evidence="1" key="2">
    <citation type="submission" date="2023-03" db="EMBL/GenBank/DDBJ databases">
        <authorList>
            <person name="Inwood S.N."/>
            <person name="Skelly J.G."/>
            <person name="Guhlin J."/>
            <person name="Harrop T.W.R."/>
            <person name="Goldson S.G."/>
            <person name="Dearden P.K."/>
        </authorList>
    </citation>
    <scope>NUCLEOTIDE SEQUENCE</scope>
    <source>
        <strain evidence="1">Irish</strain>
        <tissue evidence="1">Whole body</tissue>
    </source>
</reference>
<name>A0AA39KLC8_9HYME</name>
<proteinExistence type="predicted"/>
<dbReference type="EMBL" id="JAQQBS010001422">
    <property type="protein sequence ID" value="KAK0165596.1"/>
    <property type="molecule type" value="Genomic_DNA"/>
</dbReference>
<organism evidence="1 2">
    <name type="scientific">Microctonus aethiopoides</name>
    <dbReference type="NCBI Taxonomy" id="144406"/>
    <lineage>
        <taxon>Eukaryota</taxon>
        <taxon>Metazoa</taxon>
        <taxon>Ecdysozoa</taxon>
        <taxon>Arthropoda</taxon>
        <taxon>Hexapoda</taxon>
        <taxon>Insecta</taxon>
        <taxon>Pterygota</taxon>
        <taxon>Neoptera</taxon>
        <taxon>Endopterygota</taxon>
        <taxon>Hymenoptera</taxon>
        <taxon>Apocrita</taxon>
        <taxon>Ichneumonoidea</taxon>
        <taxon>Braconidae</taxon>
        <taxon>Euphorinae</taxon>
        <taxon>Microctonus</taxon>
    </lineage>
</organism>
<dbReference type="Proteomes" id="UP001168990">
    <property type="component" value="Unassembled WGS sequence"/>
</dbReference>
<protein>
    <submittedName>
        <fullName evidence="1">Uncharacterized protein</fullName>
    </submittedName>
</protein>
<reference evidence="1" key="1">
    <citation type="journal article" date="2023" name="bioRxiv">
        <title>Scaffold-level genome assemblies of two parasitoid biocontrol wasps reveal the parthenogenesis mechanism and an associated novel virus.</title>
        <authorList>
            <person name="Inwood S."/>
            <person name="Skelly J."/>
            <person name="Guhlin J."/>
            <person name="Harrop T."/>
            <person name="Goldson S."/>
            <person name="Dearden P."/>
        </authorList>
    </citation>
    <scope>NUCLEOTIDE SEQUENCE</scope>
    <source>
        <strain evidence="1">Irish</strain>
        <tissue evidence="1">Whole body</tissue>
    </source>
</reference>
<comment type="caution">
    <text evidence="1">The sequence shown here is derived from an EMBL/GenBank/DDBJ whole genome shotgun (WGS) entry which is preliminary data.</text>
</comment>
<evidence type="ECO:0000313" key="1">
    <source>
        <dbReference type="EMBL" id="KAK0165596.1"/>
    </source>
</evidence>
<dbReference type="AlphaFoldDB" id="A0AA39KLC8"/>
<keyword evidence="2" id="KW-1185">Reference proteome</keyword>
<evidence type="ECO:0000313" key="2">
    <source>
        <dbReference type="Proteomes" id="UP001168990"/>
    </source>
</evidence>